<comment type="caution">
    <text evidence="10">The sequence shown here is derived from an EMBL/GenBank/DDBJ whole genome shotgun (WGS) entry which is preliminary data.</text>
</comment>
<organism evidence="10 11">
    <name type="scientific">Pseudokineococcus lusitanus</name>
    <dbReference type="NCBI Taxonomy" id="763993"/>
    <lineage>
        <taxon>Bacteria</taxon>
        <taxon>Bacillati</taxon>
        <taxon>Actinomycetota</taxon>
        <taxon>Actinomycetes</taxon>
        <taxon>Kineosporiales</taxon>
        <taxon>Kineosporiaceae</taxon>
        <taxon>Pseudokineococcus</taxon>
    </lineage>
</organism>
<feature type="region of interest" description="Disordered" evidence="7">
    <location>
        <begin position="343"/>
        <end position="367"/>
    </location>
</feature>
<comment type="similarity">
    <text evidence="2">Belongs to the type IB topoisomerase family.</text>
</comment>
<dbReference type="GO" id="GO:0003917">
    <property type="term" value="F:DNA topoisomerase type I (single strand cut, ATP-independent) activity"/>
    <property type="evidence" value="ECO:0007669"/>
    <property type="project" value="UniProtKB-EC"/>
</dbReference>
<dbReference type="PROSITE" id="PS52038">
    <property type="entry name" value="TOPO_IB_2"/>
    <property type="match status" value="1"/>
</dbReference>
<dbReference type="Gene3D" id="3.30.66.10">
    <property type="entry name" value="DNA topoisomerase I domain"/>
    <property type="match status" value="1"/>
</dbReference>
<keyword evidence="5" id="KW-0238">DNA-binding</keyword>
<evidence type="ECO:0000313" key="10">
    <source>
        <dbReference type="EMBL" id="ROP27320.1"/>
    </source>
</evidence>
<dbReference type="InterPro" id="IPR014711">
    <property type="entry name" value="TopoI_cat_a-hlx-sub_euk"/>
</dbReference>
<dbReference type="SUPFAM" id="SSF55869">
    <property type="entry name" value="DNA topoisomerase I domain"/>
    <property type="match status" value="1"/>
</dbReference>
<dbReference type="Gene3D" id="1.10.132.120">
    <property type="match status" value="1"/>
</dbReference>
<evidence type="ECO:0000256" key="2">
    <source>
        <dbReference type="ARBA" id="ARBA00006645"/>
    </source>
</evidence>
<dbReference type="EC" id="5.6.2.1" evidence="3"/>
<dbReference type="InParanoid" id="A0A3N1GAR5"/>
<dbReference type="InterPro" id="IPR011010">
    <property type="entry name" value="DNA_brk_join_enz"/>
</dbReference>
<evidence type="ECO:0000256" key="5">
    <source>
        <dbReference type="ARBA" id="ARBA00023125"/>
    </source>
</evidence>
<evidence type="ECO:0000256" key="1">
    <source>
        <dbReference type="ARBA" id="ARBA00000213"/>
    </source>
</evidence>
<comment type="catalytic activity">
    <reaction evidence="1">
        <text>ATP-independent breakage of single-stranded DNA, followed by passage and rejoining.</text>
        <dbReference type="EC" id="5.6.2.1"/>
    </reaction>
</comment>
<dbReference type="Pfam" id="PF01028">
    <property type="entry name" value="Topoisom_I"/>
    <property type="match status" value="1"/>
</dbReference>
<dbReference type="InterPro" id="IPR001631">
    <property type="entry name" value="TopoI"/>
</dbReference>
<evidence type="ECO:0000256" key="4">
    <source>
        <dbReference type="ARBA" id="ARBA00023029"/>
    </source>
</evidence>
<sequence length="367" mass="40279">MPRLRTSSPNDPGWTRRKHGKGFRYLDALGEPISKEDRRRCEELVIPPAWTDVWICPWANGHIQVVGTDVAGRRQYRYHDQWRAERDKRKHDRVLEVAERLPAARETVAEHLGLPGMPRERALATAFRLLDLGFFRVGGESYTEANGSYGLATIEKQHVSVEGDTIAFDYVAKSGKDRHVAVADAAVVDAVLTLKRRRGPGTDDLLAWKDADGWHDVSSTDINAYVKDVVGGEVSAKDFRTWHATVLAAVALAVSTQAAGSATARKRAISRAMQEVSMYLGNTPTVARASYVDPRVVDLFEDGVTVENALALLGDDVEVGEPATHGRIEAAVLALLHDEPVSDLRAPRGRRPQPAEGRRRATGATAA</sequence>
<evidence type="ECO:0000256" key="3">
    <source>
        <dbReference type="ARBA" id="ARBA00012891"/>
    </source>
</evidence>
<dbReference type="Pfam" id="PF21338">
    <property type="entry name" value="Top1B_N_bact"/>
    <property type="match status" value="1"/>
</dbReference>
<dbReference type="Proteomes" id="UP000276232">
    <property type="component" value="Unassembled WGS sequence"/>
</dbReference>
<evidence type="ECO:0000256" key="7">
    <source>
        <dbReference type="SAM" id="MobiDB-lite"/>
    </source>
</evidence>
<dbReference type="InterPro" id="IPR013500">
    <property type="entry name" value="TopoI_cat_euk"/>
</dbReference>
<name>A0A3N1GAR5_9ACTN</name>
<accession>A0A3N1GAR5</accession>
<reference evidence="10 11" key="1">
    <citation type="journal article" date="2015" name="Stand. Genomic Sci.">
        <title>Genomic Encyclopedia of Bacterial and Archaeal Type Strains, Phase III: the genomes of soil and plant-associated and newly described type strains.</title>
        <authorList>
            <person name="Whitman W.B."/>
            <person name="Woyke T."/>
            <person name="Klenk H.P."/>
            <person name="Zhou Y."/>
            <person name="Lilburn T.G."/>
            <person name="Beck B.J."/>
            <person name="De Vos P."/>
            <person name="Vandamme P."/>
            <person name="Eisen J.A."/>
            <person name="Garrity G."/>
            <person name="Hugenholtz P."/>
            <person name="Kyrpides N.C."/>
        </authorList>
    </citation>
    <scope>NUCLEOTIDE SEQUENCE [LARGE SCALE GENOMIC DNA]</scope>
    <source>
        <strain evidence="10 11">CECT 7306</strain>
    </source>
</reference>
<dbReference type="InterPro" id="IPR035447">
    <property type="entry name" value="DNA_topo_I_N_sf"/>
</dbReference>
<dbReference type="RefSeq" id="WP_123380894.1">
    <property type="nucleotide sequence ID" value="NZ_RJKN01000007.1"/>
</dbReference>
<keyword evidence="11" id="KW-1185">Reference proteome</keyword>
<dbReference type="EMBL" id="RJKN01000007">
    <property type="protein sequence ID" value="ROP27320.1"/>
    <property type="molecule type" value="Genomic_DNA"/>
</dbReference>
<evidence type="ECO:0000313" key="11">
    <source>
        <dbReference type="Proteomes" id="UP000276232"/>
    </source>
</evidence>
<protein>
    <recommendedName>
        <fullName evidence="3">DNA topoisomerase</fullName>
        <ecNumber evidence="3">5.6.2.1</ecNumber>
    </recommendedName>
</protein>
<feature type="domain" description="DNA topoisomerase I catalytic core eukaryotic-type" evidence="8">
    <location>
        <begin position="81"/>
        <end position="288"/>
    </location>
</feature>
<dbReference type="InterPro" id="IPR049331">
    <property type="entry name" value="Top1B_N_bact"/>
</dbReference>
<dbReference type="OrthoDB" id="9778962at2"/>
<keyword evidence="6 10" id="KW-0413">Isomerase</keyword>
<keyword evidence="4" id="KW-0799">Topoisomerase</keyword>
<gene>
    <name evidence="10" type="ORF">EDC03_2848</name>
</gene>
<dbReference type="Gene3D" id="3.90.15.10">
    <property type="entry name" value="Topoisomerase I, Chain A, domain 3"/>
    <property type="match status" value="1"/>
</dbReference>
<dbReference type="SUPFAM" id="SSF56349">
    <property type="entry name" value="DNA breaking-rejoining enzymes"/>
    <property type="match status" value="1"/>
</dbReference>
<dbReference type="GO" id="GO:0006265">
    <property type="term" value="P:DNA topological change"/>
    <property type="evidence" value="ECO:0007669"/>
    <property type="project" value="InterPro"/>
</dbReference>
<evidence type="ECO:0000259" key="9">
    <source>
        <dbReference type="Pfam" id="PF21338"/>
    </source>
</evidence>
<feature type="domain" description="DNA topoisomerase IB N-terminal" evidence="9">
    <location>
        <begin position="22"/>
        <end position="69"/>
    </location>
</feature>
<dbReference type="GO" id="GO:0003677">
    <property type="term" value="F:DNA binding"/>
    <property type="evidence" value="ECO:0007669"/>
    <property type="project" value="UniProtKB-KW"/>
</dbReference>
<dbReference type="AlphaFoldDB" id="A0A3N1GAR5"/>
<dbReference type="PRINTS" id="PR00416">
    <property type="entry name" value="EUTPISMRASEI"/>
</dbReference>
<evidence type="ECO:0000259" key="8">
    <source>
        <dbReference type="Pfam" id="PF01028"/>
    </source>
</evidence>
<evidence type="ECO:0000256" key="6">
    <source>
        <dbReference type="ARBA" id="ARBA00023235"/>
    </source>
</evidence>
<proteinExistence type="inferred from homology"/>